<name>A0A7W6NYJ3_9SPHN</name>
<keyword evidence="10" id="KW-0966">Cell projection</keyword>
<keyword evidence="6" id="KW-0975">Bacterial flagellum</keyword>
<dbReference type="AlphaFoldDB" id="A0A7W6NYJ3"/>
<proteinExistence type="inferred from homology"/>
<dbReference type="GO" id="GO:0009425">
    <property type="term" value="C:bacterial-type flagellum basal body"/>
    <property type="evidence" value="ECO:0007669"/>
    <property type="project" value="UniProtKB-SubCell"/>
</dbReference>
<keyword evidence="5" id="KW-0964">Secreted</keyword>
<dbReference type="EMBL" id="JACIEH010000003">
    <property type="protein sequence ID" value="MBB4099846.1"/>
    <property type="molecule type" value="Genomic_DNA"/>
</dbReference>
<dbReference type="InterPro" id="IPR010930">
    <property type="entry name" value="Flg_bb/hook_C_dom"/>
</dbReference>
<evidence type="ECO:0000256" key="2">
    <source>
        <dbReference type="ARBA" id="ARBA00004613"/>
    </source>
</evidence>
<dbReference type="Pfam" id="PF06429">
    <property type="entry name" value="Flg_bbr_C"/>
    <property type="match status" value="1"/>
</dbReference>
<dbReference type="SUPFAM" id="SSF64518">
    <property type="entry name" value="Phase 1 flagellin"/>
    <property type="match status" value="1"/>
</dbReference>
<dbReference type="GO" id="GO:0005576">
    <property type="term" value="C:extracellular region"/>
    <property type="evidence" value="ECO:0007669"/>
    <property type="project" value="UniProtKB-SubCell"/>
</dbReference>
<keyword evidence="10" id="KW-0282">Flagellum</keyword>
<keyword evidence="10" id="KW-0969">Cilium</keyword>
<evidence type="ECO:0000259" key="9">
    <source>
        <dbReference type="Pfam" id="PF22638"/>
    </source>
</evidence>
<dbReference type="InterPro" id="IPR053927">
    <property type="entry name" value="FlgK_helical"/>
</dbReference>
<sequence>MTDLLSIGASGARAYQSALATTSDNIANAATVGYSRRVATVREVVATGGNTSAISSGLGANVGGVTRAADAFRATEVRTASSDLARTLAGAAWLGRIDSGLTQNKLGDQLTAFFTSAKAVAADPTALPARATMLENASSVAAAFGATGKALDGAMADLKASAETGVTQLNNLSASLAKVNAGLARATDGTAGQAALLDQRDQMLEQMSALTDVTVSFDTYGRATVQAGNSAGPTLVEGAQSAIVSQVSNDEGTFSFSVKQASGAVQTMAPNGGALAGIAESGSRIAAARDQISQMAQSFAEGVNAVQAAGADLQGNAGQPVFSVGDPAYNLTVVMTDPRGIAAAAPGGGTRDNSNLAGFDTLRTSGNYEQQVTDLTAANGAALSGRNSVADAQTSIRDSAVSARDSVSGVNIDEEAVDLMRFQQAYQASTRVIQVARETLQSILDIR</sequence>
<evidence type="ECO:0000313" key="11">
    <source>
        <dbReference type="Proteomes" id="UP000557392"/>
    </source>
</evidence>
<feature type="domain" description="Flagellar hook-associated protein FlgK helical" evidence="9">
    <location>
        <begin position="102"/>
        <end position="322"/>
    </location>
</feature>
<comment type="caution">
    <text evidence="10">The sequence shown here is derived from an EMBL/GenBank/DDBJ whole genome shotgun (WGS) entry which is preliminary data.</text>
</comment>
<evidence type="ECO:0000256" key="3">
    <source>
        <dbReference type="ARBA" id="ARBA00009677"/>
    </source>
</evidence>
<reference evidence="10 11" key="1">
    <citation type="submission" date="2020-08" db="EMBL/GenBank/DDBJ databases">
        <title>Genomic Encyclopedia of Type Strains, Phase IV (KMG-IV): sequencing the most valuable type-strain genomes for metagenomic binning, comparative biology and taxonomic classification.</title>
        <authorList>
            <person name="Goeker M."/>
        </authorList>
    </citation>
    <scope>NUCLEOTIDE SEQUENCE [LARGE SCALE GENOMIC DNA]</scope>
    <source>
        <strain evidence="10 11">DSM 101806</strain>
    </source>
</reference>
<evidence type="ECO:0000256" key="1">
    <source>
        <dbReference type="ARBA" id="ARBA00004117"/>
    </source>
</evidence>
<protein>
    <recommendedName>
        <fullName evidence="4">Flagellar hook-associated protein 1</fullName>
    </recommendedName>
</protein>
<feature type="domain" description="Flagellar basal body rod protein N-terminal" evidence="7">
    <location>
        <begin position="6"/>
        <end position="34"/>
    </location>
</feature>
<gene>
    <name evidence="10" type="ORF">GGR46_003418</name>
</gene>
<evidence type="ECO:0000256" key="5">
    <source>
        <dbReference type="ARBA" id="ARBA00022525"/>
    </source>
</evidence>
<dbReference type="GO" id="GO:0044780">
    <property type="term" value="P:bacterial-type flagellum assembly"/>
    <property type="evidence" value="ECO:0007669"/>
    <property type="project" value="InterPro"/>
</dbReference>
<comment type="subcellular location">
    <subcellularLocation>
        <location evidence="1">Bacterial flagellum basal body</location>
    </subcellularLocation>
    <subcellularLocation>
        <location evidence="2">Secreted</location>
    </subcellularLocation>
</comment>
<organism evidence="10 11">
    <name type="scientific">Sphingomonas kyeonggiensis</name>
    <dbReference type="NCBI Taxonomy" id="1268553"/>
    <lineage>
        <taxon>Bacteria</taxon>
        <taxon>Pseudomonadati</taxon>
        <taxon>Pseudomonadota</taxon>
        <taxon>Alphaproteobacteria</taxon>
        <taxon>Sphingomonadales</taxon>
        <taxon>Sphingomonadaceae</taxon>
        <taxon>Sphingomonas</taxon>
    </lineage>
</organism>
<dbReference type="PANTHER" id="PTHR30033">
    <property type="entry name" value="FLAGELLAR HOOK-ASSOCIATED PROTEIN 1"/>
    <property type="match status" value="1"/>
</dbReference>
<feature type="domain" description="Flagellar basal-body/hook protein C-terminal" evidence="8">
    <location>
        <begin position="407"/>
        <end position="445"/>
    </location>
</feature>
<evidence type="ECO:0000259" key="8">
    <source>
        <dbReference type="Pfam" id="PF06429"/>
    </source>
</evidence>
<dbReference type="Proteomes" id="UP000557392">
    <property type="component" value="Unassembled WGS sequence"/>
</dbReference>
<evidence type="ECO:0000313" key="10">
    <source>
        <dbReference type="EMBL" id="MBB4099846.1"/>
    </source>
</evidence>
<dbReference type="InterPro" id="IPR001444">
    <property type="entry name" value="Flag_bb_rod_N"/>
</dbReference>
<dbReference type="GO" id="GO:0005198">
    <property type="term" value="F:structural molecule activity"/>
    <property type="evidence" value="ECO:0007669"/>
    <property type="project" value="InterPro"/>
</dbReference>
<keyword evidence="11" id="KW-1185">Reference proteome</keyword>
<dbReference type="PANTHER" id="PTHR30033:SF2">
    <property type="entry name" value="FLAGELLAR HOOK PROTEIN"/>
    <property type="match status" value="1"/>
</dbReference>
<evidence type="ECO:0000259" key="7">
    <source>
        <dbReference type="Pfam" id="PF00460"/>
    </source>
</evidence>
<dbReference type="Pfam" id="PF22638">
    <property type="entry name" value="FlgK_D1"/>
    <property type="match status" value="1"/>
</dbReference>
<evidence type="ECO:0000256" key="6">
    <source>
        <dbReference type="ARBA" id="ARBA00023143"/>
    </source>
</evidence>
<dbReference type="InterPro" id="IPR002371">
    <property type="entry name" value="FlgK"/>
</dbReference>
<accession>A0A7W6NYJ3</accession>
<dbReference type="NCBIfam" id="TIGR02492">
    <property type="entry name" value="flgK_ends"/>
    <property type="match status" value="1"/>
</dbReference>
<dbReference type="Pfam" id="PF00460">
    <property type="entry name" value="Flg_bb_rod"/>
    <property type="match status" value="1"/>
</dbReference>
<dbReference type="GO" id="GO:0009424">
    <property type="term" value="C:bacterial-type flagellum hook"/>
    <property type="evidence" value="ECO:0007669"/>
    <property type="project" value="InterPro"/>
</dbReference>
<evidence type="ECO:0000256" key="4">
    <source>
        <dbReference type="ARBA" id="ARBA00016244"/>
    </source>
</evidence>
<comment type="similarity">
    <text evidence="3">Belongs to the flagella basal body rod proteins family.</text>
</comment>
<dbReference type="RefSeq" id="WP_183999203.1">
    <property type="nucleotide sequence ID" value="NZ_JACIEH010000003.1"/>
</dbReference>